<dbReference type="AlphaFoldDB" id="A0A8H7RT78"/>
<organism evidence="1 2">
    <name type="scientific">Circinella minor</name>
    <dbReference type="NCBI Taxonomy" id="1195481"/>
    <lineage>
        <taxon>Eukaryota</taxon>
        <taxon>Fungi</taxon>
        <taxon>Fungi incertae sedis</taxon>
        <taxon>Mucoromycota</taxon>
        <taxon>Mucoromycotina</taxon>
        <taxon>Mucoromycetes</taxon>
        <taxon>Mucorales</taxon>
        <taxon>Lichtheimiaceae</taxon>
        <taxon>Circinella</taxon>
    </lineage>
</organism>
<keyword evidence="2" id="KW-1185">Reference proteome</keyword>
<dbReference type="OrthoDB" id="3261594at2759"/>
<protein>
    <submittedName>
        <fullName evidence="1">Uncharacterized protein</fullName>
    </submittedName>
</protein>
<name>A0A8H7RT78_9FUNG</name>
<dbReference type="InterPro" id="IPR004242">
    <property type="entry name" value="Transposase_21"/>
</dbReference>
<gene>
    <name evidence="1" type="ORF">INT45_013798</name>
</gene>
<proteinExistence type="predicted"/>
<comment type="caution">
    <text evidence="1">The sequence shown here is derived from an EMBL/GenBank/DDBJ whole genome shotgun (WGS) entry which is preliminary data.</text>
</comment>
<dbReference type="Proteomes" id="UP000646827">
    <property type="component" value="Unassembled WGS sequence"/>
</dbReference>
<evidence type="ECO:0000313" key="2">
    <source>
        <dbReference type="Proteomes" id="UP000646827"/>
    </source>
</evidence>
<dbReference type="EMBL" id="JAEPRB010000432">
    <property type="protein sequence ID" value="KAG2216255.1"/>
    <property type="molecule type" value="Genomic_DNA"/>
</dbReference>
<sequence>MQYINTNENYFDANNSEIGAETDAQSLLRYTSDDAKYINMKNIGGSKLSSSELLSLKLMQIINRFHLLDACYEALVAWANDVITVVSGDHDVSTNVFFYHILAPYWTQTLLKSLYPVQERYYDIYRKGCHLFITDDLTTCPNNKCNTPWYRESRNESSKKESFATMLYLPVSDQLATFIAHSPTRNLLYNKKTSSGALENMFDGSVIKEKNWSNNDLILVLYVDGFQLFIHSVVSMTIVHIVIMNLPDDMLYKDENMIQVAIIPTASYDGNLDSFLAPLVQEMKGLETAGIDVLCDYGEERHYKAHLIMATGDISSCASLCHYNGHMSYFGCRICLIEGLRLESPKSKDRRDLETGNSNARAGFGMYFPGNEELDPIRSELNFKIGDKGLDEMHLFGCNISPSIFGWVTNPILCTPYLLDKTRRTAVSHAISRSSSTWPGTFDGMIKDVLTTTKNARAIDFIDLLVYVVPTILIEQLESTDCPEEAIFSLASLAKACSLSLSWSITTVDIESIEKEIKHWHSFAINKLPHNLYTINFHYIRHVPDILRLYVPLRGFGARCIERAVGLFDKLIKSTKAPGVNAGNQLTLVAANRFQNRTNNQEIFITDDNNDIHNIRDDAFFSNDISNGPEQLWGPHLAKSSTDMFFDAYNLMRYVRNFQARIRKMKANSLPPLNKDITIGKRLFMKRTTYDCKLPLDSDKNGTFLKLNLPVDKNAY</sequence>
<accession>A0A8H7RT78</accession>
<reference evidence="1 2" key="1">
    <citation type="submission" date="2020-12" db="EMBL/GenBank/DDBJ databases">
        <title>Metabolic potential, ecology and presence of endohyphal bacteria is reflected in genomic diversity of Mucoromycotina.</title>
        <authorList>
            <person name="Muszewska A."/>
            <person name="Okrasinska A."/>
            <person name="Steczkiewicz K."/>
            <person name="Drgas O."/>
            <person name="Orlowska M."/>
            <person name="Perlinska-Lenart U."/>
            <person name="Aleksandrzak-Piekarczyk T."/>
            <person name="Szatraj K."/>
            <person name="Zielenkiewicz U."/>
            <person name="Pilsyk S."/>
            <person name="Malc E."/>
            <person name="Mieczkowski P."/>
            <person name="Kruszewska J.S."/>
            <person name="Biernat P."/>
            <person name="Pawlowska J."/>
        </authorList>
    </citation>
    <scope>NUCLEOTIDE SEQUENCE [LARGE SCALE GENOMIC DNA]</scope>
    <source>
        <strain evidence="1 2">CBS 142.35</strain>
    </source>
</reference>
<evidence type="ECO:0000313" key="1">
    <source>
        <dbReference type="EMBL" id="KAG2216255.1"/>
    </source>
</evidence>
<dbReference type="Pfam" id="PF02992">
    <property type="entry name" value="Transposase_21"/>
    <property type="match status" value="1"/>
</dbReference>